<keyword evidence="7" id="KW-0275">Fatty acid biosynthesis</keyword>
<dbReference type="PANTHER" id="PTHR31727:SF6">
    <property type="entry name" value="OLEOYL-ACYL CARRIER PROTEIN THIOESTERASE 1, CHLOROPLASTIC"/>
    <property type="match status" value="1"/>
</dbReference>
<evidence type="ECO:0000256" key="4">
    <source>
        <dbReference type="ARBA" id="ARBA00022832"/>
    </source>
</evidence>
<accession>D0MKK4</accession>
<feature type="domain" description="Acyl-ACP thioesterase N-terminal hotdog" evidence="8">
    <location>
        <begin position="7"/>
        <end position="130"/>
    </location>
</feature>
<dbReference type="Pfam" id="PF20791">
    <property type="entry name" value="Acyl-ACP_TE_C"/>
    <property type="match status" value="1"/>
</dbReference>
<evidence type="ECO:0000256" key="5">
    <source>
        <dbReference type="ARBA" id="ARBA00022946"/>
    </source>
</evidence>
<dbReference type="Pfam" id="PF01643">
    <property type="entry name" value="Acyl-ACP_TE"/>
    <property type="match status" value="1"/>
</dbReference>
<keyword evidence="4" id="KW-0276">Fatty acid metabolism</keyword>
<protein>
    <submittedName>
        <fullName evidence="10">Acyl-ACP thioesterase</fullName>
    </submittedName>
</protein>
<dbReference type="SUPFAM" id="SSF54637">
    <property type="entry name" value="Thioesterase/thiol ester dehydrase-isomerase"/>
    <property type="match status" value="2"/>
</dbReference>
<dbReference type="InterPro" id="IPR045023">
    <property type="entry name" value="FATA/B"/>
</dbReference>
<evidence type="ECO:0000259" key="9">
    <source>
        <dbReference type="Pfam" id="PF20791"/>
    </source>
</evidence>
<feature type="domain" description="Acyl-ACP thioesterase-like C-terminal" evidence="9">
    <location>
        <begin position="159"/>
        <end position="229"/>
    </location>
</feature>
<evidence type="ECO:0000259" key="8">
    <source>
        <dbReference type="Pfam" id="PF01643"/>
    </source>
</evidence>
<dbReference type="InterPro" id="IPR049427">
    <property type="entry name" value="Acyl-ACP_TE_C"/>
</dbReference>
<dbReference type="AlphaFoldDB" id="D0MKK4"/>
<keyword evidence="5" id="KW-0809">Transit peptide</keyword>
<dbReference type="Proteomes" id="UP000002221">
    <property type="component" value="Chromosome"/>
</dbReference>
<organism evidence="10 11">
    <name type="scientific">Rhodothermus marinus (strain ATCC 43812 / DSM 4252 / R-10)</name>
    <name type="common">Rhodothermus obamensis</name>
    <dbReference type="NCBI Taxonomy" id="518766"/>
    <lineage>
        <taxon>Bacteria</taxon>
        <taxon>Pseudomonadati</taxon>
        <taxon>Rhodothermota</taxon>
        <taxon>Rhodothermia</taxon>
        <taxon>Rhodothermales</taxon>
        <taxon>Rhodothermaceae</taxon>
        <taxon>Rhodothermus</taxon>
    </lineage>
</organism>
<gene>
    <name evidence="10" type="ordered locus">Rmar_2035</name>
</gene>
<dbReference type="KEGG" id="rmr:Rmar_2035"/>
<evidence type="ECO:0000256" key="1">
    <source>
        <dbReference type="ARBA" id="ARBA00006500"/>
    </source>
</evidence>
<dbReference type="EMBL" id="CP001807">
    <property type="protein sequence ID" value="ACY48916.1"/>
    <property type="molecule type" value="Genomic_DNA"/>
</dbReference>
<evidence type="ECO:0000256" key="7">
    <source>
        <dbReference type="ARBA" id="ARBA00023160"/>
    </source>
</evidence>
<evidence type="ECO:0000256" key="6">
    <source>
        <dbReference type="ARBA" id="ARBA00023098"/>
    </source>
</evidence>
<dbReference type="eggNOG" id="COG3884">
    <property type="taxonomic scope" value="Bacteria"/>
</dbReference>
<keyword evidence="6" id="KW-0443">Lipid metabolism</keyword>
<proteinExistence type="inferred from homology"/>
<keyword evidence="2" id="KW-0444">Lipid biosynthesis</keyword>
<dbReference type="Gene3D" id="3.10.129.10">
    <property type="entry name" value="Hotdog Thioesterase"/>
    <property type="match status" value="1"/>
</dbReference>
<dbReference type="HOGENOM" id="CLU_045466_2_0_10"/>
<sequence>MTTSLRWTETLRVRSFDVASDGLLSLPALAGYLQEAASRHATALEVAFLQVEGRPVFWVLHQLRLQLHRRPAWAETVHVDTWPCGHRGLRALRAYAVRDENGCLLAEGLSAWLLVDPVRRRPVRLPPEVLRLRGEATSPVPPETALPAVPEIPPRWSDTVRVRFSDLDRNGHANNTRYLAWLLDALPDTQRACSLQTLVITFRSEARLNDPVVVESWPLEPNRLRHRFTHSTDRQLLAEALTVWAASN</sequence>
<dbReference type="OrthoDB" id="9801517at2"/>
<evidence type="ECO:0000256" key="3">
    <source>
        <dbReference type="ARBA" id="ARBA00022801"/>
    </source>
</evidence>
<reference evidence="10 11" key="1">
    <citation type="journal article" date="2009" name="Stand. Genomic Sci.">
        <title>Complete genome sequence of Rhodothermus marinus type strain (R-10).</title>
        <authorList>
            <person name="Nolan M."/>
            <person name="Tindall B.J."/>
            <person name="Pomrenke H."/>
            <person name="Lapidus A."/>
            <person name="Copeland A."/>
            <person name="Glavina Del Rio T."/>
            <person name="Lucas S."/>
            <person name="Chen F."/>
            <person name="Tice H."/>
            <person name="Cheng J.F."/>
            <person name="Saunders E."/>
            <person name="Han C."/>
            <person name="Bruce D."/>
            <person name="Goodwin L."/>
            <person name="Chain P."/>
            <person name="Pitluck S."/>
            <person name="Ovchinikova G."/>
            <person name="Pati A."/>
            <person name="Ivanova N."/>
            <person name="Mavromatis K."/>
            <person name="Chen A."/>
            <person name="Palaniappan K."/>
            <person name="Land M."/>
            <person name="Hauser L."/>
            <person name="Chang Y.J."/>
            <person name="Jeffries C.D."/>
            <person name="Brettin T."/>
            <person name="Goker M."/>
            <person name="Bristow J."/>
            <person name="Eisen J.A."/>
            <person name="Markowitz V."/>
            <person name="Hugenholtz P."/>
            <person name="Kyrpides N.C."/>
            <person name="Klenk H.P."/>
            <person name="Detter J.C."/>
        </authorList>
    </citation>
    <scope>NUCLEOTIDE SEQUENCE [LARGE SCALE GENOMIC DNA]</scope>
    <source>
        <strain evidence="11">ATCC 43812 / DSM 4252 / R-10</strain>
    </source>
</reference>
<name>D0MKK4_RHOM4</name>
<dbReference type="RefSeq" id="WP_012844527.1">
    <property type="nucleotide sequence ID" value="NC_013501.1"/>
</dbReference>
<dbReference type="PANTHER" id="PTHR31727">
    <property type="entry name" value="OLEOYL-ACYL CARRIER PROTEIN THIOESTERASE 1, CHLOROPLASTIC"/>
    <property type="match status" value="1"/>
</dbReference>
<dbReference type="InterPro" id="IPR029069">
    <property type="entry name" value="HotDog_dom_sf"/>
</dbReference>
<dbReference type="STRING" id="518766.Rmar_2035"/>
<dbReference type="InterPro" id="IPR002864">
    <property type="entry name" value="Acyl-ACP_thioesterase_NHD"/>
</dbReference>
<keyword evidence="3" id="KW-0378">Hydrolase</keyword>
<dbReference type="GO" id="GO:0000036">
    <property type="term" value="F:acyl carrier activity"/>
    <property type="evidence" value="ECO:0007669"/>
    <property type="project" value="TreeGrafter"/>
</dbReference>
<evidence type="ECO:0000313" key="11">
    <source>
        <dbReference type="Proteomes" id="UP000002221"/>
    </source>
</evidence>
<dbReference type="CDD" id="cd00586">
    <property type="entry name" value="4HBT"/>
    <property type="match status" value="2"/>
</dbReference>
<keyword evidence="11" id="KW-1185">Reference proteome</keyword>
<evidence type="ECO:0000313" key="10">
    <source>
        <dbReference type="EMBL" id="ACY48916.1"/>
    </source>
</evidence>
<dbReference type="GO" id="GO:0016297">
    <property type="term" value="F:fatty acyl-[ACP] hydrolase activity"/>
    <property type="evidence" value="ECO:0007669"/>
    <property type="project" value="InterPro"/>
</dbReference>
<evidence type="ECO:0000256" key="2">
    <source>
        <dbReference type="ARBA" id="ARBA00022516"/>
    </source>
</evidence>
<comment type="similarity">
    <text evidence="1">Belongs to the acyl-ACP thioesterase family.</text>
</comment>